<keyword evidence="7" id="KW-1185">Reference proteome</keyword>
<dbReference type="EMBL" id="NESP01000001">
    <property type="protein sequence ID" value="PUE59274.1"/>
    <property type="molecule type" value="Genomic_DNA"/>
</dbReference>
<evidence type="ECO:0000313" key="7">
    <source>
        <dbReference type="Proteomes" id="UP000251341"/>
    </source>
</evidence>
<proteinExistence type="predicted"/>
<evidence type="ECO:0000256" key="2">
    <source>
        <dbReference type="ARBA" id="ARBA00022630"/>
    </source>
</evidence>
<dbReference type="PANTHER" id="PTHR43400:SF10">
    <property type="entry name" value="3-OXOSTEROID 1-DEHYDROGENASE"/>
    <property type="match status" value="1"/>
</dbReference>
<dbReference type="AlphaFoldDB" id="A0A315ETI7"/>
<accession>A0A315ETI7</accession>
<feature type="domain" description="FAD-dependent oxidoreductase 2 FAD-binding" evidence="5">
    <location>
        <begin position="14"/>
        <end position="253"/>
    </location>
</feature>
<dbReference type="InterPro" id="IPR027477">
    <property type="entry name" value="Succ_DH/fumarate_Rdtase_cat_sf"/>
</dbReference>
<evidence type="ECO:0000256" key="3">
    <source>
        <dbReference type="ARBA" id="ARBA00022827"/>
    </source>
</evidence>
<comment type="cofactor">
    <cofactor evidence="1">
        <name>FAD</name>
        <dbReference type="ChEBI" id="CHEBI:57692"/>
    </cofactor>
</comment>
<keyword evidence="2" id="KW-0285">Flavoprotein</keyword>
<evidence type="ECO:0000256" key="1">
    <source>
        <dbReference type="ARBA" id="ARBA00001974"/>
    </source>
</evidence>
<sequence>MNSSPQSLRIETADVIVVGGGGSGMAAAIAAAEQGAHVILLEKNPFLGGTTKLSVGSITATGTRFQKAKGIEDTPDEHFNDMSLFLSPELAKKENLELRRVLVDNAQATLEWLISIGLSFYGPMPEPPHSKPRMHNVLPNSRAYAYYLEKECRKQGVDIRLETRLSHLVMDGEQVTGIVADTGSGMTEFNARGGVILASGDFSASTALKQQHVPHAAHVDAMNAASTGDGHRIAQQVGGWIKNPEVMWGPSMRFKAPPVETLLRRLPPYRWITKPMQFALMNLPLWVFRPFVTRFMTASLAPEPSLLRAGAMLVNKRAERFSDELDRPELQVPNQPDKEAYLVFDHRVAQMFEAWPNFVSTAPGVAYAYLKDYKHTRPDLYHEASTLAELARQMGMPADQLNTSVQAYNQAIQADSTRTRQPISQGPFYALGPVMSWIVFTEGGLAVTARHEVTRPDGQRILGLWAAGSAGQGGTILAGHGHHIGWAMTSGRRAGRFAAERAIQR</sequence>
<evidence type="ECO:0000256" key="4">
    <source>
        <dbReference type="ARBA" id="ARBA00023002"/>
    </source>
</evidence>
<dbReference type="Proteomes" id="UP000251341">
    <property type="component" value="Unassembled WGS sequence"/>
</dbReference>
<keyword evidence="4" id="KW-0560">Oxidoreductase</keyword>
<dbReference type="InterPro" id="IPR050315">
    <property type="entry name" value="FAD-oxidoreductase_2"/>
</dbReference>
<comment type="caution">
    <text evidence="6">The sequence shown here is derived from an EMBL/GenBank/DDBJ whole genome shotgun (WGS) entry which is preliminary data.</text>
</comment>
<dbReference type="InterPro" id="IPR036188">
    <property type="entry name" value="FAD/NAD-bd_sf"/>
</dbReference>
<evidence type="ECO:0000313" key="6">
    <source>
        <dbReference type="EMBL" id="PUE59274.1"/>
    </source>
</evidence>
<organism evidence="6 7">
    <name type="scientific">Limnohabitans curvus</name>
    <dbReference type="NCBI Taxonomy" id="323423"/>
    <lineage>
        <taxon>Bacteria</taxon>
        <taxon>Pseudomonadati</taxon>
        <taxon>Pseudomonadota</taxon>
        <taxon>Betaproteobacteria</taxon>
        <taxon>Burkholderiales</taxon>
        <taxon>Comamonadaceae</taxon>
        <taxon>Limnohabitans</taxon>
    </lineage>
</organism>
<dbReference type="RefSeq" id="WP_108360389.1">
    <property type="nucleotide sequence ID" value="NZ_NESP01000001.1"/>
</dbReference>
<dbReference type="PANTHER" id="PTHR43400">
    <property type="entry name" value="FUMARATE REDUCTASE"/>
    <property type="match status" value="1"/>
</dbReference>
<dbReference type="GO" id="GO:0016491">
    <property type="term" value="F:oxidoreductase activity"/>
    <property type="evidence" value="ECO:0007669"/>
    <property type="project" value="UniProtKB-KW"/>
</dbReference>
<dbReference type="SUPFAM" id="SSF56425">
    <property type="entry name" value="Succinate dehydrogenase/fumarate reductase flavoprotein, catalytic domain"/>
    <property type="match status" value="1"/>
</dbReference>
<evidence type="ECO:0000259" key="5">
    <source>
        <dbReference type="Pfam" id="PF00890"/>
    </source>
</evidence>
<dbReference type="Gene3D" id="3.90.700.10">
    <property type="entry name" value="Succinate dehydrogenase/fumarate reductase flavoprotein, catalytic domain"/>
    <property type="match status" value="1"/>
</dbReference>
<dbReference type="Gene3D" id="3.50.50.60">
    <property type="entry name" value="FAD/NAD(P)-binding domain"/>
    <property type="match status" value="1"/>
</dbReference>
<protein>
    <recommendedName>
        <fullName evidence="5">FAD-dependent oxidoreductase 2 FAD-binding domain-containing protein</fullName>
    </recommendedName>
</protein>
<name>A0A315ETI7_9BURK</name>
<gene>
    <name evidence="6" type="ORF">B9Z44_06620</name>
</gene>
<feature type="domain" description="FAD-dependent oxidoreductase 2 FAD-binding" evidence="5">
    <location>
        <begin position="308"/>
        <end position="473"/>
    </location>
</feature>
<dbReference type="InterPro" id="IPR003953">
    <property type="entry name" value="FAD-dep_OxRdtase_2_FAD-bd"/>
</dbReference>
<dbReference type="SUPFAM" id="SSF51905">
    <property type="entry name" value="FAD/NAD(P)-binding domain"/>
    <property type="match status" value="1"/>
</dbReference>
<dbReference type="GO" id="GO:0008202">
    <property type="term" value="P:steroid metabolic process"/>
    <property type="evidence" value="ECO:0007669"/>
    <property type="project" value="UniProtKB-ARBA"/>
</dbReference>
<reference evidence="6 7" key="1">
    <citation type="submission" date="2017-04" db="EMBL/GenBank/DDBJ databases">
        <title>Unexpected and diverse lifestyles within the genus Limnohabitans.</title>
        <authorList>
            <person name="Kasalicky V."/>
            <person name="Mehrshad M."/>
            <person name="Andrei S.-A."/>
            <person name="Salcher M."/>
            <person name="Kratochvilova H."/>
            <person name="Simek K."/>
            <person name="Ghai R."/>
        </authorList>
    </citation>
    <scope>NUCLEOTIDE SEQUENCE [LARGE SCALE GENOMIC DNA]</scope>
    <source>
        <strain evidence="6 7">MWH-C5</strain>
    </source>
</reference>
<dbReference type="Pfam" id="PF00890">
    <property type="entry name" value="FAD_binding_2"/>
    <property type="match status" value="2"/>
</dbReference>
<keyword evidence="3" id="KW-0274">FAD</keyword>